<dbReference type="Pfam" id="PF00498">
    <property type="entry name" value="FHA"/>
    <property type="match status" value="1"/>
</dbReference>
<evidence type="ECO:0000256" key="3">
    <source>
        <dbReference type="SAM" id="MobiDB-lite"/>
    </source>
</evidence>
<accession>A0A914UXG5</accession>
<sequence>MSRYQLRRVGGDPRPSDPLALIPLDQDALKFGRNPDQVQVILHSVFYSNMISREHSEIRRMKNQDGTTSYYLVDRSLNGTYVNERRAQNSVLLHPGDTIKFGHVNGAAIQPGQLAPQPHAEFTFVFEKVPRNAPGQASDHPLSNSEVAMQQQIASNYLQSPQAWTANAAAQSFRPNVYQAAQLQRFQTSNPYGYGAAGAAFNSYQQATNLLASANPAAYAALYHQWPRQQHEAASQVDPTLQLQMQQMQQMQQQQQQARLAAPWATHASLGQQLGQQHMTAASVASCALTPTTVANPYVSQASGLALPRTISANAAQRYSFDPLEPSAPLQSTVDTIAVLDQLSQGRQPAAVQPQLLPPASSSTTTSNAVTQAQSVIVGDSCKLVDVKKMECDSSVPSPPKTTRPSVVDDKSAVHGKSTRLYPEEEIGLAQDLRELAASAAENSRLIYNDSPEELFGGSTDGKSSSSPIQCDDCENWYHVGCVQCDYDDITSNDADFHCGCASSKTDKKKKKKSPATRKSAPRKAKA</sequence>
<dbReference type="InterPro" id="IPR000253">
    <property type="entry name" value="FHA_dom"/>
</dbReference>
<dbReference type="AlphaFoldDB" id="A0A914UXG5"/>
<proteinExistence type="predicted"/>
<evidence type="ECO:0000313" key="5">
    <source>
        <dbReference type="Proteomes" id="UP000887566"/>
    </source>
</evidence>
<reference evidence="6" key="1">
    <citation type="submission" date="2022-11" db="UniProtKB">
        <authorList>
            <consortium name="WormBaseParasite"/>
        </authorList>
    </citation>
    <scope>IDENTIFICATION</scope>
</reference>
<dbReference type="GO" id="GO:0010468">
    <property type="term" value="P:regulation of gene expression"/>
    <property type="evidence" value="ECO:0007669"/>
    <property type="project" value="InterPro"/>
</dbReference>
<feature type="compositionally biased region" description="Basic residues" evidence="3">
    <location>
        <begin position="507"/>
        <end position="527"/>
    </location>
</feature>
<dbReference type="PANTHER" id="PTHR15464:SF1">
    <property type="entry name" value="TRANSCRIPTION FACTOR 19"/>
    <property type="match status" value="1"/>
</dbReference>
<dbReference type="Gene3D" id="2.60.200.20">
    <property type="match status" value="1"/>
</dbReference>
<evidence type="ECO:0000256" key="2">
    <source>
        <dbReference type="ARBA" id="ARBA00023242"/>
    </source>
</evidence>
<dbReference type="SUPFAM" id="SSF49879">
    <property type="entry name" value="SMAD/FHA domain"/>
    <property type="match status" value="1"/>
</dbReference>
<evidence type="ECO:0000256" key="1">
    <source>
        <dbReference type="ARBA" id="ARBA00004123"/>
    </source>
</evidence>
<dbReference type="SUPFAM" id="SSF57903">
    <property type="entry name" value="FYVE/PHD zinc finger"/>
    <property type="match status" value="1"/>
</dbReference>
<name>A0A914UXG5_9BILA</name>
<dbReference type="SMART" id="SM00240">
    <property type="entry name" value="FHA"/>
    <property type="match status" value="1"/>
</dbReference>
<feature type="region of interest" description="Disordered" evidence="3">
    <location>
        <begin position="392"/>
        <end position="412"/>
    </location>
</feature>
<dbReference type="PROSITE" id="PS50006">
    <property type="entry name" value="FHA_DOMAIN"/>
    <property type="match status" value="1"/>
</dbReference>
<dbReference type="InterPro" id="IPR013083">
    <property type="entry name" value="Znf_RING/FYVE/PHD"/>
</dbReference>
<dbReference type="InterPro" id="IPR008984">
    <property type="entry name" value="SMAD_FHA_dom_sf"/>
</dbReference>
<evidence type="ECO:0000313" key="6">
    <source>
        <dbReference type="WBParaSite" id="PSAMB.scaffold1294size33312.g12311.t1"/>
    </source>
</evidence>
<dbReference type="PANTHER" id="PTHR15464">
    <property type="entry name" value="TRANSCRIPTION FACTOR 19"/>
    <property type="match status" value="1"/>
</dbReference>
<evidence type="ECO:0000259" key="4">
    <source>
        <dbReference type="PROSITE" id="PS50006"/>
    </source>
</evidence>
<dbReference type="GO" id="GO:0005634">
    <property type="term" value="C:nucleus"/>
    <property type="evidence" value="ECO:0007669"/>
    <property type="project" value="UniProtKB-SubCell"/>
</dbReference>
<organism evidence="5 6">
    <name type="scientific">Plectus sambesii</name>
    <dbReference type="NCBI Taxonomy" id="2011161"/>
    <lineage>
        <taxon>Eukaryota</taxon>
        <taxon>Metazoa</taxon>
        <taxon>Ecdysozoa</taxon>
        <taxon>Nematoda</taxon>
        <taxon>Chromadorea</taxon>
        <taxon>Plectida</taxon>
        <taxon>Plectina</taxon>
        <taxon>Plectoidea</taxon>
        <taxon>Plectidae</taxon>
        <taxon>Plectus</taxon>
    </lineage>
</organism>
<comment type="subcellular location">
    <subcellularLocation>
        <location evidence="1">Nucleus</location>
    </subcellularLocation>
</comment>
<feature type="domain" description="FHA" evidence="4">
    <location>
        <begin position="29"/>
        <end position="87"/>
    </location>
</feature>
<keyword evidence="5" id="KW-1185">Reference proteome</keyword>
<dbReference type="Gene3D" id="3.30.40.10">
    <property type="entry name" value="Zinc/RING finger domain, C3HC4 (zinc finger)"/>
    <property type="match status" value="1"/>
</dbReference>
<dbReference type="Proteomes" id="UP000887566">
    <property type="component" value="Unplaced"/>
</dbReference>
<dbReference type="WBParaSite" id="PSAMB.scaffold1294size33312.g12311.t1">
    <property type="protein sequence ID" value="PSAMB.scaffold1294size33312.g12311.t1"/>
    <property type="gene ID" value="PSAMB.scaffold1294size33312.g12311"/>
</dbReference>
<protein>
    <submittedName>
        <fullName evidence="6">FHA domain-containing protein</fullName>
    </submittedName>
</protein>
<dbReference type="InterPro" id="IPR042803">
    <property type="entry name" value="TCF19"/>
</dbReference>
<feature type="region of interest" description="Disordered" evidence="3">
    <location>
        <begin position="499"/>
        <end position="527"/>
    </location>
</feature>
<dbReference type="InterPro" id="IPR011011">
    <property type="entry name" value="Znf_FYVE_PHD"/>
</dbReference>
<feature type="region of interest" description="Disordered" evidence="3">
    <location>
        <begin position="350"/>
        <end position="370"/>
    </location>
</feature>
<dbReference type="CDD" id="cd22685">
    <property type="entry name" value="FHA_TCF19"/>
    <property type="match status" value="1"/>
</dbReference>
<keyword evidence="2" id="KW-0539">Nucleus</keyword>